<evidence type="ECO:0000313" key="3">
    <source>
        <dbReference type="Proteomes" id="UP000006591"/>
    </source>
</evidence>
<feature type="region of interest" description="Disordered" evidence="1">
    <location>
        <begin position="19"/>
        <end position="55"/>
    </location>
</feature>
<keyword evidence="3" id="KW-1185">Reference proteome</keyword>
<sequence length="100" mass="10685">MPFRPNSASVSPFVLAAEASNGGARGGGGLPRRRRPLRFPGGSWTARPSPRIGGMETRIGGLASRSGDGMLEHVDWGSWAECIVPQWGYSRSNNEQSMNA</sequence>
<reference evidence="2" key="2">
    <citation type="submission" date="2018-04" db="EMBL/GenBank/DDBJ databases">
        <title>OnivRS2 (Oryza nivara Reference Sequence Version 2).</title>
        <authorList>
            <person name="Zhang J."/>
            <person name="Kudrna D."/>
            <person name="Lee S."/>
            <person name="Talag J."/>
            <person name="Rajasekar S."/>
            <person name="Welchert J."/>
            <person name="Hsing Y.-I."/>
            <person name="Wing R.A."/>
        </authorList>
    </citation>
    <scope>NUCLEOTIDE SEQUENCE [LARGE SCALE GENOMIC DNA]</scope>
</reference>
<proteinExistence type="predicted"/>
<organism evidence="2">
    <name type="scientific">Oryza nivara</name>
    <name type="common">Indian wild rice</name>
    <name type="synonym">Oryza sativa f. spontanea</name>
    <dbReference type="NCBI Taxonomy" id="4536"/>
    <lineage>
        <taxon>Eukaryota</taxon>
        <taxon>Viridiplantae</taxon>
        <taxon>Streptophyta</taxon>
        <taxon>Embryophyta</taxon>
        <taxon>Tracheophyta</taxon>
        <taxon>Spermatophyta</taxon>
        <taxon>Magnoliopsida</taxon>
        <taxon>Liliopsida</taxon>
        <taxon>Poales</taxon>
        <taxon>Poaceae</taxon>
        <taxon>BOP clade</taxon>
        <taxon>Oryzoideae</taxon>
        <taxon>Oryzeae</taxon>
        <taxon>Oryzinae</taxon>
        <taxon>Oryza</taxon>
    </lineage>
</organism>
<dbReference type="AlphaFoldDB" id="A0A0E0FYC5"/>
<name>A0A0E0FYC5_ORYNI</name>
<dbReference type="Gramene" id="ONIVA01G48800.1">
    <property type="protein sequence ID" value="ONIVA01G48800.1"/>
    <property type="gene ID" value="ONIVA01G48800"/>
</dbReference>
<dbReference type="OMA" id="NEQSMNA"/>
<evidence type="ECO:0000256" key="1">
    <source>
        <dbReference type="SAM" id="MobiDB-lite"/>
    </source>
</evidence>
<dbReference type="HOGENOM" id="CLU_2324070_0_0_1"/>
<evidence type="ECO:0000313" key="2">
    <source>
        <dbReference type="EnsemblPlants" id="ONIVA01G48800.1"/>
    </source>
</evidence>
<reference evidence="2" key="1">
    <citation type="submission" date="2015-04" db="UniProtKB">
        <authorList>
            <consortium name="EnsemblPlants"/>
        </authorList>
    </citation>
    <scope>IDENTIFICATION</scope>
    <source>
        <strain evidence="2">SL10</strain>
    </source>
</reference>
<dbReference type="EnsemblPlants" id="ONIVA01G48800.1">
    <property type="protein sequence ID" value="ONIVA01G48800.1"/>
    <property type="gene ID" value="ONIVA01G48800"/>
</dbReference>
<dbReference type="Proteomes" id="UP000006591">
    <property type="component" value="Chromosome 1"/>
</dbReference>
<protein>
    <submittedName>
        <fullName evidence="2">Uncharacterized protein</fullName>
    </submittedName>
</protein>
<accession>A0A0E0FYC5</accession>